<evidence type="ECO:0000256" key="1">
    <source>
        <dbReference type="SAM" id="MobiDB-lite"/>
    </source>
</evidence>
<organism evidence="3 4">
    <name type="scientific">Karstenula rhodostoma CBS 690.94</name>
    <dbReference type="NCBI Taxonomy" id="1392251"/>
    <lineage>
        <taxon>Eukaryota</taxon>
        <taxon>Fungi</taxon>
        <taxon>Dikarya</taxon>
        <taxon>Ascomycota</taxon>
        <taxon>Pezizomycotina</taxon>
        <taxon>Dothideomycetes</taxon>
        <taxon>Pleosporomycetidae</taxon>
        <taxon>Pleosporales</taxon>
        <taxon>Massarineae</taxon>
        <taxon>Didymosphaeriaceae</taxon>
        <taxon>Karstenula</taxon>
    </lineage>
</organism>
<feature type="region of interest" description="Disordered" evidence="1">
    <location>
        <begin position="82"/>
        <end position="136"/>
    </location>
</feature>
<proteinExistence type="predicted"/>
<evidence type="ECO:0000313" key="3">
    <source>
        <dbReference type="EMBL" id="KAF2444536.1"/>
    </source>
</evidence>
<dbReference type="Proteomes" id="UP000799764">
    <property type="component" value="Unassembled WGS sequence"/>
</dbReference>
<comment type="caution">
    <text evidence="3">The sequence shown here is derived from an EMBL/GenBank/DDBJ whole genome shotgun (WGS) entry which is preliminary data.</text>
</comment>
<feature type="compositionally biased region" description="Basic residues" evidence="1">
    <location>
        <begin position="100"/>
        <end position="110"/>
    </location>
</feature>
<evidence type="ECO:0000313" key="4">
    <source>
        <dbReference type="Proteomes" id="UP000799764"/>
    </source>
</evidence>
<feature type="signal peptide" evidence="2">
    <location>
        <begin position="1"/>
        <end position="25"/>
    </location>
</feature>
<protein>
    <submittedName>
        <fullName evidence="3">Uncharacterized protein</fullName>
    </submittedName>
</protein>
<sequence>MAGTTMTIFICAVVLSLYGPRLWEAATDAVGVGPHAIGDAVNEIWSHGPPEVLWIAAKTVRVVVARAAHGMQALTLAGVRHVHPTGGEQPPVRARERLGRSRSHRTHHPHPICPTGPLQGRRRSDQDQPHHHPLGVQGQGALCRWIPRDHHLHLPIRGIPLGEAADPLLASGRRCSLLGQGVGVVHACE</sequence>
<evidence type="ECO:0000256" key="2">
    <source>
        <dbReference type="SAM" id="SignalP"/>
    </source>
</evidence>
<feature type="chain" id="PRO_5040478771" evidence="2">
    <location>
        <begin position="26"/>
        <end position="189"/>
    </location>
</feature>
<dbReference type="AlphaFoldDB" id="A0A9P4PKI5"/>
<name>A0A9P4PKI5_9PLEO</name>
<gene>
    <name evidence="3" type="ORF">P171DRAFT_34229</name>
</gene>
<reference evidence="3" key="1">
    <citation type="journal article" date="2020" name="Stud. Mycol.">
        <title>101 Dothideomycetes genomes: a test case for predicting lifestyles and emergence of pathogens.</title>
        <authorList>
            <person name="Haridas S."/>
            <person name="Albert R."/>
            <person name="Binder M."/>
            <person name="Bloem J."/>
            <person name="Labutti K."/>
            <person name="Salamov A."/>
            <person name="Andreopoulos B."/>
            <person name="Baker S."/>
            <person name="Barry K."/>
            <person name="Bills G."/>
            <person name="Bluhm B."/>
            <person name="Cannon C."/>
            <person name="Castanera R."/>
            <person name="Culley D."/>
            <person name="Daum C."/>
            <person name="Ezra D."/>
            <person name="Gonzalez J."/>
            <person name="Henrissat B."/>
            <person name="Kuo A."/>
            <person name="Liang C."/>
            <person name="Lipzen A."/>
            <person name="Lutzoni F."/>
            <person name="Magnuson J."/>
            <person name="Mondo S."/>
            <person name="Nolan M."/>
            <person name="Ohm R."/>
            <person name="Pangilinan J."/>
            <person name="Park H.-J."/>
            <person name="Ramirez L."/>
            <person name="Alfaro M."/>
            <person name="Sun H."/>
            <person name="Tritt A."/>
            <person name="Yoshinaga Y."/>
            <person name="Zwiers L.-H."/>
            <person name="Turgeon B."/>
            <person name="Goodwin S."/>
            <person name="Spatafora J."/>
            <person name="Crous P."/>
            <person name="Grigoriev I."/>
        </authorList>
    </citation>
    <scope>NUCLEOTIDE SEQUENCE</scope>
    <source>
        <strain evidence="3">CBS 690.94</strain>
    </source>
</reference>
<keyword evidence="4" id="KW-1185">Reference proteome</keyword>
<dbReference type="EMBL" id="MU001501">
    <property type="protein sequence ID" value="KAF2444536.1"/>
    <property type="molecule type" value="Genomic_DNA"/>
</dbReference>
<accession>A0A9P4PKI5</accession>
<keyword evidence="2" id="KW-0732">Signal</keyword>